<comment type="caution">
    <text evidence="1">The sequence shown here is derived from an EMBL/GenBank/DDBJ whole genome shotgun (WGS) entry which is preliminary data.</text>
</comment>
<dbReference type="RefSeq" id="WP_077843526.1">
    <property type="nucleotide sequence ID" value="NZ_JABSWK010000001.1"/>
</dbReference>
<evidence type="ECO:0000313" key="2">
    <source>
        <dbReference type="Proteomes" id="UP001193748"/>
    </source>
</evidence>
<dbReference type="Proteomes" id="UP001193748">
    <property type="component" value="Unassembled WGS sequence"/>
</dbReference>
<sequence>MKTLVIYDNVGYIYLQLTSDDNRIPQGGINYLEVEVPGGKIIKSIDISVTPNEPIYEDMPKSELELLKEQVDNLTEANAELTSIVAMEKNNA</sequence>
<dbReference type="AlphaFoldDB" id="A0AAX0B936"/>
<evidence type="ECO:0000313" key="1">
    <source>
        <dbReference type="EMBL" id="NRT90953.1"/>
    </source>
</evidence>
<gene>
    <name evidence="1" type="ORF">B0H41_004632</name>
</gene>
<proteinExistence type="predicted"/>
<name>A0AAX0B936_CLOBE</name>
<evidence type="ECO:0008006" key="3">
    <source>
        <dbReference type="Google" id="ProtNLM"/>
    </source>
</evidence>
<accession>A0AAX0B936</accession>
<protein>
    <recommendedName>
        <fullName evidence="3">DUF2283 domain-containing protein</fullName>
    </recommendedName>
</protein>
<reference evidence="1" key="2">
    <citation type="journal article" date="2022" name="Nat. Biotechnol.">
        <title>Carbon-negative production of acetone and isopropanol by gas fermentation at industrial pilot scale.</title>
        <authorList>
            <person name="Liew F.E."/>
            <person name="Nogle R."/>
            <person name="Abdalla T."/>
            <person name="Rasor B.J."/>
            <person name="Canter C."/>
            <person name="Jensen R.O."/>
            <person name="Wang L."/>
            <person name="Strutz J."/>
            <person name="Chirania P."/>
            <person name="De Tissera S."/>
            <person name="Mueller A.P."/>
            <person name="Ruan Z."/>
            <person name="Gao A."/>
            <person name="Tran L."/>
            <person name="Engle N.L."/>
            <person name="Bromley J.C."/>
            <person name="Daniell J."/>
            <person name="Conrado R."/>
            <person name="Tschaplinski T.J."/>
            <person name="Giannone R.J."/>
            <person name="Hettich R.L."/>
            <person name="Karim A.S."/>
            <person name="Simpson S.D."/>
            <person name="Brown S.D."/>
            <person name="Leang C."/>
            <person name="Jewett M.C."/>
            <person name="Kopke M."/>
        </authorList>
    </citation>
    <scope>NUCLEOTIDE SEQUENCE</scope>
    <source>
        <strain evidence="1">DJ080</strain>
    </source>
</reference>
<dbReference type="EMBL" id="JABSWW010000001">
    <property type="protein sequence ID" value="NRT90953.1"/>
    <property type="molecule type" value="Genomic_DNA"/>
</dbReference>
<organism evidence="1 2">
    <name type="scientific">Clostridium beijerinckii</name>
    <name type="common">Clostridium MP</name>
    <dbReference type="NCBI Taxonomy" id="1520"/>
    <lineage>
        <taxon>Bacteria</taxon>
        <taxon>Bacillati</taxon>
        <taxon>Bacillota</taxon>
        <taxon>Clostridia</taxon>
        <taxon>Eubacteriales</taxon>
        <taxon>Clostridiaceae</taxon>
        <taxon>Clostridium</taxon>
    </lineage>
</organism>
<reference evidence="1" key="1">
    <citation type="submission" date="2020-05" db="EMBL/GenBank/DDBJ databases">
        <authorList>
            <person name="Brown S."/>
            <person name="Huntemann M."/>
            <person name="Clum A."/>
            <person name="Spunde A."/>
            <person name="Palaniappan K."/>
            <person name="Ritter S."/>
            <person name="Mikhailova N."/>
            <person name="Chen I.-M."/>
            <person name="Stamatis D."/>
            <person name="Reddy T."/>
            <person name="O'Malley R."/>
            <person name="Daum C."/>
            <person name="Shapiro N."/>
            <person name="Ivanova N."/>
            <person name="Kyrpides N."/>
            <person name="Woyke T."/>
        </authorList>
    </citation>
    <scope>NUCLEOTIDE SEQUENCE</scope>
    <source>
        <strain evidence="1">DJ080</strain>
    </source>
</reference>